<dbReference type="Gene3D" id="1.25.40.10">
    <property type="entry name" value="Tetratricopeptide repeat domain"/>
    <property type="match status" value="1"/>
</dbReference>
<dbReference type="PANTHER" id="PTHR16276:SF1">
    <property type="entry name" value="SMALL RIBOSOMAL SUBUNIT PROTEIN MS39"/>
    <property type="match status" value="1"/>
</dbReference>
<reference evidence="12" key="2">
    <citation type="submission" date="2025-09" db="UniProtKB">
        <authorList>
            <consortium name="Ensembl"/>
        </authorList>
    </citation>
    <scope>IDENTIFICATION</scope>
</reference>
<organism evidence="12 13">
    <name type="scientific">Xiphophorus couchianus</name>
    <name type="common">Monterrey platyfish</name>
    <dbReference type="NCBI Taxonomy" id="32473"/>
    <lineage>
        <taxon>Eukaryota</taxon>
        <taxon>Metazoa</taxon>
        <taxon>Chordata</taxon>
        <taxon>Craniata</taxon>
        <taxon>Vertebrata</taxon>
        <taxon>Euteleostomi</taxon>
        <taxon>Actinopterygii</taxon>
        <taxon>Neopterygii</taxon>
        <taxon>Teleostei</taxon>
        <taxon>Neoteleostei</taxon>
        <taxon>Acanthomorphata</taxon>
        <taxon>Ovalentaria</taxon>
        <taxon>Atherinomorphae</taxon>
        <taxon>Cyprinodontiformes</taxon>
        <taxon>Poeciliidae</taxon>
        <taxon>Poeciliinae</taxon>
        <taxon>Xiphophorus</taxon>
    </lineage>
</organism>
<evidence type="ECO:0000313" key="13">
    <source>
        <dbReference type="Proteomes" id="UP000261380"/>
    </source>
</evidence>
<sequence>SKEAIVIPRKKSNKEAVLEALASTVQRQDPTAYPYQFQDDSYLSPRTSTEFKLFSLSQESGRAAAKYFVNSNPKLFTKDFAEPHIPCLMPESVALRLEEVSQEALEERISLRKVSAAVEMYDQLLQSTAVSMETTHKLLDLICLYCDRDPVQEGDVHVFNALITAVPDVREKFNERWDLELLNQMNEQKVRPNLLTFNSVLKALRRCGFLAKTFSPQTLNEMKALGIPSLATYEHILAVFYKSEVLQDVLTELEGTSFTCQDPNDLFFTTAMKMCLDGKDLELGYKVHSLVEVGENWRLLGDSYQQGLYGRFFNLLCMMEHIDVVLKWYSRIVPSGMKNLLQALDTDSRLDLLPTIWKIKALGHDNKVDLVEELLSLMAREEHSQVQESFAACALDIKSVFDGRPSMEWSTSSLSHISTLLLRANKLQKADMLQLFKDKNRVPGALLSSFLTACRCSASPQRAVELVQLSAAFGLPTTPELAKRTQAEFELNG</sequence>
<dbReference type="GO" id="GO:0005840">
    <property type="term" value="C:ribosome"/>
    <property type="evidence" value="ECO:0007669"/>
    <property type="project" value="UniProtKB-KW"/>
</dbReference>
<keyword evidence="7" id="KW-0809">Transit peptide</keyword>
<evidence type="ECO:0000256" key="3">
    <source>
        <dbReference type="ARBA" id="ARBA00022730"/>
    </source>
</evidence>
<dbReference type="Proteomes" id="UP000261380">
    <property type="component" value="Unplaced"/>
</dbReference>
<keyword evidence="3" id="KW-0699">rRNA-binding</keyword>
<keyword evidence="13" id="KW-1185">Reference proteome</keyword>
<dbReference type="Ensembl" id="ENSXCOT00000017984.1">
    <property type="protein sequence ID" value="ENSXCOP00000017760.1"/>
    <property type="gene ID" value="ENSXCOG00000013379.1"/>
</dbReference>
<evidence type="ECO:0000256" key="8">
    <source>
        <dbReference type="ARBA" id="ARBA00022980"/>
    </source>
</evidence>
<evidence type="ECO:0000256" key="1">
    <source>
        <dbReference type="ARBA" id="ARBA00004173"/>
    </source>
</evidence>
<dbReference type="GO" id="GO:0043024">
    <property type="term" value="F:ribosomal small subunit binding"/>
    <property type="evidence" value="ECO:0007669"/>
    <property type="project" value="InterPro"/>
</dbReference>
<evidence type="ECO:0000256" key="11">
    <source>
        <dbReference type="ARBA" id="ARBA00035134"/>
    </source>
</evidence>
<evidence type="ECO:0000256" key="4">
    <source>
        <dbReference type="ARBA" id="ARBA00022737"/>
    </source>
</evidence>
<reference evidence="12" key="1">
    <citation type="submission" date="2025-08" db="UniProtKB">
        <authorList>
            <consortium name="Ensembl"/>
        </authorList>
    </citation>
    <scope>IDENTIFICATION</scope>
</reference>
<keyword evidence="9" id="KW-0496">Mitochondrion</keyword>
<dbReference type="GO" id="GO:0005739">
    <property type="term" value="C:mitochondrion"/>
    <property type="evidence" value="ECO:0007669"/>
    <property type="project" value="UniProtKB-SubCell"/>
</dbReference>
<dbReference type="InterPro" id="IPR055063">
    <property type="entry name" value="Rib_mS39_PPR"/>
</dbReference>
<dbReference type="GeneTree" id="ENSGT00390000016876"/>
<evidence type="ECO:0000256" key="10">
    <source>
        <dbReference type="ARBA" id="ARBA00023274"/>
    </source>
</evidence>
<dbReference type="InterPro" id="IPR011990">
    <property type="entry name" value="TPR-like_helical_dom_sf"/>
</dbReference>
<keyword evidence="10" id="KW-0687">Ribonucleoprotein</keyword>
<dbReference type="GO" id="GO:0032543">
    <property type="term" value="P:mitochondrial translation"/>
    <property type="evidence" value="ECO:0007669"/>
    <property type="project" value="InterPro"/>
</dbReference>
<evidence type="ECO:0000256" key="7">
    <source>
        <dbReference type="ARBA" id="ARBA00022946"/>
    </source>
</evidence>
<evidence type="ECO:0000313" key="12">
    <source>
        <dbReference type="Ensembl" id="ENSXCOP00000017760.1"/>
    </source>
</evidence>
<dbReference type="Pfam" id="PF13812">
    <property type="entry name" value="PPR_3"/>
    <property type="match status" value="1"/>
</dbReference>
<comment type="subcellular location">
    <subcellularLocation>
        <location evidence="1">Mitochondrion</location>
    </subcellularLocation>
</comment>
<proteinExistence type="inferred from homology"/>
<dbReference type="GO" id="GO:1990904">
    <property type="term" value="C:ribonucleoprotein complex"/>
    <property type="evidence" value="ECO:0007669"/>
    <property type="project" value="UniProtKB-KW"/>
</dbReference>
<gene>
    <name evidence="12" type="primary">PTCD3</name>
</gene>
<evidence type="ECO:0000256" key="9">
    <source>
        <dbReference type="ARBA" id="ARBA00023128"/>
    </source>
</evidence>
<dbReference type="InterPro" id="IPR002885">
    <property type="entry name" value="PPR_rpt"/>
</dbReference>
<dbReference type="Pfam" id="PF22330">
    <property type="entry name" value="Rib_mS39_PPR"/>
    <property type="match status" value="1"/>
</dbReference>
<comment type="similarity">
    <text evidence="2">Belongs to the mitochondrion-specific ribosomal protein mS39 family.</text>
</comment>
<dbReference type="PANTHER" id="PTHR16276">
    <property type="entry name" value="PENTATRICOPEPTIDE REPEAT DOMAIN-CONTAINING PROTEIN 3"/>
    <property type="match status" value="1"/>
</dbReference>
<evidence type="ECO:0000256" key="5">
    <source>
        <dbReference type="ARBA" id="ARBA00022845"/>
    </source>
</evidence>
<evidence type="ECO:0000256" key="6">
    <source>
        <dbReference type="ARBA" id="ARBA00022884"/>
    </source>
</evidence>
<keyword evidence="4" id="KW-0677">Repeat</keyword>
<dbReference type="GO" id="GO:0019843">
    <property type="term" value="F:rRNA binding"/>
    <property type="evidence" value="ECO:0007669"/>
    <property type="project" value="UniProtKB-KW"/>
</dbReference>
<keyword evidence="8" id="KW-0689">Ribosomal protein</keyword>
<keyword evidence="5" id="KW-0810">Translation regulation</keyword>
<keyword evidence="6" id="KW-0694">RNA-binding</keyword>
<evidence type="ECO:0000256" key="2">
    <source>
        <dbReference type="ARBA" id="ARBA00008551"/>
    </source>
</evidence>
<dbReference type="GO" id="GO:0006417">
    <property type="term" value="P:regulation of translation"/>
    <property type="evidence" value="ECO:0007669"/>
    <property type="project" value="UniProtKB-KW"/>
</dbReference>
<name>A0A3B5M337_9TELE</name>
<dbReference type="AlphaFoldDB" id="A0A3B5M337"/>
<dbReference type="InterPro" id="IPR037387">
    <property type="entry name" value="PTCD3"/>
</dbReference>
<protein>
    <recommendedName>
        <fullName evidence="11">Small ribosomal subunit protein mS39</fullName>
    </recommendedName>
</protein>
<accession>A0A3B5M337</accession>